<reference evidence="1 2" key="1">
    <citation type="journal article" date="2020" name="ISME J.">
        <title>Uncovering the hidden diversity of litter-decomposition mechanisms in mushroom-forming fungi.</title>
        <authorList>
            <person name="Floudas D."/>
            <person name="Bentzer J."/>
            <person name="Ahren D."/>
            <person name="Johansson T."/>
            <person name="Persson P."/>
            <person name="Tunlid A."/>
        </authorList>
    </citation>
    <scope>NUCLEOTIDE SEQUENCE [LARGE SCALE GENOMIC DNA]</scope>
    <source>
        <strain evidence="1 2">CBS 101986</strain>
    </source>
</reference>
<sequence length="208" mass="22592">MSGASRNVNPLHTVVTSTSHSGFSALAPTIAPPCMSQPCVFRLPQTVYTKPFSSTTASRSRIILSAPITFDIKGGGGYGNGFAMRDLCARSALGLNTVMKGGEDKVLQDISGGRITFRIMWPGYTPSVLAIDIGSEQSMTRARIGRIIAQKFARFIEAHRESVSSQPMFGIAEAGIRLDHLFLLSLQNTCEDSWQAYVVVDMRTKQSQ</sequence>
<keyword evidence="2" id="KW-1185">Reference proteome</keyword>
<name>A0A8H5FBM7_9AGAR</name>
<accession>A0A8H5FBM7</accession>
<dbReference type="AlphaFoldDB" id="A0A8H5FBM7"/>
<dbReference type="OrthoDB" id="2662268at2759"/>
<dbReference type="EMBL" id="JAACJJ010000001">
    <property type="protein sequence ID" value="KAF5330493.1"/>
    <property type="molecule type" value="Genomic_DNA"/>
</dbReference>
<proteinExistence type="predicted"/>
<protein>
    <submittedName>
        <fullName evidence="1">Uncharacterized protein</fullName>
    </submittedName>
</protein>
<evidence type="ECO:0000313" key="1">
    <source>
        <dbReference type="EMBL" id="KAF5330493.1"/>
    </source>
</evidence>
<gene>
    <name evidence="1" type="ORF">D9619_005401</name>
</gene>
<comment type="caution">
    <text evidence="1">The sequence shown here is derived from an EMBL/GenBank/DDBJ whole genome shotgun (WGS) entry which is preliminary data.</text>
</comment>
<dbReference type="Proteomes" id="UP000567179">
    <property type="component" value="Unassembled WGS sequence"/>
</dbReference>
<organism evidence="1 2">
    <name type="scientific">Psilocybe cf. subviscida</name>
    <dbReference type="NCBI Taxonomy" id="2480587"/>
    <lineage>
        <taxon>Eukaryota</taxon>
        <taxon>Fungi</taxon>
        <taxon>Dikarya</taxon>
        <taxon>Basidiomycota</taxon>
        <taxon>Agaricomycotina</taxon>
        <taxon>Agaricomycetes</taxon>
        <taxon>Agaricomycetidae</taxon>
        <taxon>Agaricales</taxon>
        <taxon>Agaricineae</taxon>
        <taxon>Strophariaceae</taxon>
        <taxon>Psilocybe</taxon>
    </lineage>
</organism>
<evidence type="ECO:0000313" key="2">
    <source>
        <dbReference type="Proteomes" id="UP000567179"/>
    </source>
</evidence>